<gene>
    <name evidence="8" type="ORF">KTE52_30920</name>
</gene>
<comment type="subcellular location">
    <subcellularLocation>
        <location evidence="1">Membrane</location>
        <topology evidence="1">Multi-pass membrane protein</topology>
    </subcellularLocation>
</comment>
<evidence type="ECO:0000256" key="5">
    <source>
        <dbReference type="ARBA" id="ARBA00023136"/>
    </source>
</evidence>
<accession>A0AAP2HSG5</accession>
<dbReference type="PANTHER" id="PTHR43791">
    <property type="entry name" value="PERMEASE-RELATED"/>
    <property type="match status" value="1"/>
</dbReference>
<organism evidence="8 9">
    <name type="scientific">Burkholderia multivorans</name>
    <dbReference type="NCBI Taxonomy" id="87883"/>
    <lineage>
        <taxon>Bacteria</taxon>
        <taxon>Pseudomonadati</taxon>
        <taxon>Pseudomonadota</taxon>
        <taxon>Betaproteobacteria</taxon>
        <taxon>Burkholderiales</taxon>
        <taxon>Burkholderiaceae</taxon>
        <taxon>Burkholderia</taxon>
        <taxon>Burkholderia cepacia complex</taxon>
    </lineage>
</organism>
<dbReference type="Pfam" id="PF07690">
    <property type="entry name" value="MFS_1"/>
    <property type="match status" value="1"/>
</dbReference>
<evidence type="ECO:0000256" key="1">
    <source>
        <dbReference type="ARBA" id="ARBA00004141"/>
    </source>
</evidence>
<protein>
    <submittedName>
        <fullName evidence="8">MFS transporter</fullName>
    </submittedName>
</protein>
<reference evidence="8" key="1">
    <citation type="submission" date="2021-06" db="EMBL/GenBank/DDBJ databases">
        <title>A collection of bacterial strains from the Burkholderia cepacia Research Laboratory and Repository.</title>
        <authorList>
            <person name="Lipuma J."/>
            <person name="Spilker T."/>
        </authorList>
    </citation>
    <scope>NUCLEOTIDE SEQUENCE</scope>
    <source>
        <strain evidence="8">AU37435</strain>
    </source>
</reference>
<evidence type="ECO:0000256" key="6">
    <source>
        <dbReference type="SAM" id="Phobius"/>
    </source>
</evidence>
<feature type="transmembrane region" description="Helical" evidence="6">
    <location>
        <begin position="117"/>
        <end position="139"/>
    </location>
</feature>
<feature type="transmembrane region" description="Helical" evidence="6">
    <location>
        <begin position="317"/>
        <end position="337"/>
    </location>
</feature>
<name>A0AAP2HSG5_9BURK</name>
<dbReference type="InterPro" id="IPR011701">
    <property type="entry name" value="MFS"/>
</dbReference>
<evidence type="ECO:0000256" key="2">
    <source>
        <dbReference type="ARBA" id="ARBA00022448"/>
    </source>
</evidence>
<feature type="transmembrane region" description="Helical" evidence="6">
    <location>
        <begin position="151"/>
        <end position="174"/>
    </location>
</feature>
<keyword evidence="5 6" id="KW-0472">Membrane</keyword>
<dbReference type="PANTHER" id="PTHR43791:SF36">
    <property type="entry name" value="TRANSPORTER, PUTATIVE (AFU_ORTHOLOGUE AFUA_6G08340)-RELATED"/>
    <property type="match status" value="1"/>
</dbReference>
<dbReference type="Proteomes" id="UP001196915">
    <property type="component" value="Unassembled WGS sequence"/>
</dbReference>
<sequence length="438" mass="46929">MNTATQGVTADSSIDTDGIFKKAAFRLIPFLFFCYVLNYIDRVNVSFAHLQFKSDLGLSETAYGFGVGVFYVGYVLFEVPSNLLLRRIGARKTIARIMVLWGLVSLSMLFVQNQTQFFIARIALGIAEAGFFPGIIYYLSSWFPARHRARVMSLFVLGIAVAGITGGPISGWILGHAEGWESLRAWQWLFLLEGLPPVFVGLVALWYIPDSPATASWLSSTERAIVERELALTSVVGTTPYRFGDALCNPKLYICAFGYFSITWAGSVLNFWSPAIIRESGIAAPVSIGLLSAVPYAVGALAMVLASRHSDAKDERVRHFGCLALVAALGALGLSYFHGNFTPAMICLVFLAIGYLSCTAIFWTIPSTFLAGTASAGSIALISSVGQLGSLTAPMLIGCLTTRTHQIGGGLLLASAVLAGGGVTVAALIPARTRIDHA</sequence>
<proteinExistence type="predicted"/>
<keyword evidence="3 6" id="KW-0812">Transmembrane</keyword>
<dbReference type="RefSeq" id="WP_217078780.1">
    <property type="nucleotide sequence ID" value="NZ_CAJHCY010000056.1"/>
</dbReference>
<feature type="transmembrane region" description="Helical" evidence="6">
    <location>
        <begin position="284"/>
        <end position="305"/>
    </location>
</feature>
<dbReference type="FunFam" id="1.20.1250.20:FF:000018">
    <property type="entry name" value="MFS transporter permease"/>
    <property type="match status" value="1"/>
</dbReference>
<keyword evidence="2" id="KW-0813">Transport</keyword>
<feature type="transmembrane region" description="Helical" evidence="6">
    <location>
        <begin position="23"/>
        <end position="41"/>
    </location>
</feature>
<dbReference type="GO" id="GO:0005886">
    <property type="term" value="C:plasma membrane"/>
    <property type="evidence" value="ECO:0007669"/>
    <property type="project" value="TreeGrafter"/>
</dbReference>
<feature type="transmembrane region" description="Helical" evidence="6">
    <location>
        <begin position="186"/>
        <end position="208"/>
    </location>
</feature>
<dbReference type="InterPro" id="IPR020846">
    <property type="entry name" value="MFS_dom"/>
</dbReference>
<evidence type="ECO:0000313" key="9">
    <source>
        <dbReference type="Proteomes" id="UP001196915"/>
    </source>
</evidence>
<dbReference type="CDD" id="cd17319">
    <property type="entry name" value="MFS_ExuT_GudP_like"/>
    <property type="match status" value="1"/>
</dbReference>
<feature type="transmembrane region" description="Helical" evidence="6">
    <location>
        <begin position="377"/>
        <end position="397"/>
    </location>
</feature>
<feature type="transmembrane region" description="Helical" evidence="6">
    <location>
        <begin position="61"/>
        <end position="81"/>
    </location>
</feature>
<evidence type="ECO:0000256" key="3">
    <source>
        <dbReference type="ARBA" id="ARBA00022692"/>
    </source>
</evidence>
<comment type="caution">
    <text evidence="8">The sequence shown here is derived from an EMBL/GenBank/DDBJ whole genome shotgun (WGS) entry which is preliminary data.</text>
</comment>
<feature type="transmembrane region" description="Helical" evidence="6">
    <location>
        <begin position="409"/>
        <end position="429"/>
    </location>
</feature>
<evidence type="ECO:0000259" key="7">
    <source>
        <dbReference type="PROSITE" id="PS50850"/>
    </source>
</evidence>
<feature type="domain" description="Major facilitator superfamily (MFS) profile" evidence="7">
    <location>
        <begin position="27"/>
        <end position="434"/>
    </location>
</feature>
<feature type="transmembrane region" description="Helical" evidence="6">
    <location>
        <begin position="252"/>
        <end position="272"/>
    </location>
</feature>
<feature type="transmembrane region" description="Helical" evidence="6">
    <location>
        <begin position="343"/>
        <end position="365"/>
    </location>
</feature>
<feature type="transmembrane region" description="Helical" evidence="6">
    <location>
        <begin position="93"/>
        <end position="111"/>
    </location>
</feature>
<evidence type="ECO:0000313" key="8">
    <source>
        <dbReference type="EMBL" id="MBU9360739.1"/>
    </source>
</evidence>
<evidence type="ECO:0000256" key="4">
    <source>
        <dbReference type="ARBA" id="ARBA00022989"/>
    </source>
</evidence>
<keyword evidence="4 6" id="KW-1133">Transmembrane helix</keyword>
<dbReference type="PROSITE" id="PS50850">
    <property type="entry name" value="MFS"/>
    <property type="match status" value="1"/>
</dbReference>
<dbReference type="AlphaFoldDB" id="A0AAP2HSG5"/>
<dbReference type="EMBL" id="JAHPMX010000037">
    <property type="protein sequence ID" value="MBU9360739.1"/>
    <property type="molecule type" value="Genomic_DNA"/>
</dbReference>
<dbReference type="GO" id="GO:0022857">
    <property type="term" value="F:transmembrane transporter activity"/>
    <property type="evidence" value="ECO:0007669"/>
    <property type="project" value="InterPro"/>
</dbReference>